<proteinExistence type="predicted"/>
<evidence type="ECO:0000256" key="1">
    <source>
        <dbReference type="SAM" id="Phobius"/>
    </source>
</evidence>
<organism evidence="2 3">
    <name type="scientific">Streptococcus macacae NCTC 11558</name>
    <dbReference type="NCBI Taxonomy" id="764298"/>
    <lineage>
        <taxon>Bacteria</taxon>
        <taxon>Bacillati</taxon>
        <taxon>Bacillota</taxon>
        <taxon>Bacilli</taxon>
        <taxon>Lactobacillales</taxon>
        <taxon>Streptococcaceae</taxon>
        <taxon>Streptococcus</taxon>
    </lineage>
</organism>
<dbReference type="AlphaFoldDB" id="G5JUE9"/>
<feature type="transmembrane region" description="Helical" evidence="1">
    <location>
        <begin position="165"/>
        <end position="189"/>
    </location>
</feature>
<evidence type="ECO:0000313" key="2">
    <source>
        <dbReference type="EMBL" id="EHJ52143.1"/>
    </source>
</evidence>
<sequence>MLQPIISQDGKINLFLTNMSKNSTFFILSYLCLALIGIFGLGTVEAVTSYLGLEDNQLVRWSQKLAYISFAVLSVANFRALTAKPAMAGVYTSATALKKEIILTIDPYISFSPNGIVVYGFLGIWIALVSLFSFKKDQFRACNIIGLILGIVYIVVSIPYLPLPIVAVCNIAKGVLAFLWFGLLGLYMLKKINRISI</sequence>
<reference evidence="2 3" key="1">
    <citation type="journal article" date="2014" name="Int. J. Syst. Evol. Microbiol.">
        <title>Phylogenomics and the dynamic genome evolution of the genus Streptococcus.</title>
        <authorList>
            <consortium name="The Broad Institute Genome Sequencing Platform"/>
            <person name="Richards V.P."/>
            <person name="Palmer S.R."/>
            <person name="Pavinski Bitar P.D."/>
            <person name="Qin X."/>
            <person name="Weinstock G.M."/>
            <person name="Highlander S.K."/>
            <person name="Town C.D."/>
            <person name="Burne R.A."/>
            <person name="Stanhope M.J."/>
        </authorList>
    </citation>
    <scope>NUCLEOTIDE SEQUENCE [LARGE SCALE GENOMIC DNA]</scope>
    <source>
        <strain evidence="2 3">NCTC 11558</strain>
    </source>
</reference>
<keyword evidence="1" id="KW-1133">Transmembrane helix</keyword>
<name>G5JUE9_9STRE</name>
<feature type="transmembrane region" description="Helical" evidence="1">
    <location>
        <begin position="141"/>
        <end position="159"/>
    </location>
</feature>
<gene>
    <name evidence="2" type="ORF">STRMA_0772</name>
</gene>
<dbReference type="EMBL" id="AEUW02000001">
    <property type="protein sequence ID" value="EHJ52143.1"/>
    <property type="molecule type" value="Genomic_DNA"/>
</dbReference>
<keyword evidence="1" id="KW-0472">Membrane</keyword>
<dbReference type="STRING" id="764298.STRMA_0772"/>
<evidence type="ECO:0008006" key="4">
    <source>
        <dbReference type="Google" id="ProtNLM"/>
    </source>
</evidence>
<comment type="caution">
    <text evidence="2">The sequence shown here is derived from an EMBL/GenBank/DDBJ whole genome shotgun (WGS) entry which is preliminary data.</text>
</comment>
<feature type="transmembrane region" description="Helical" evidence="1">
    <location>
        <begin position="116"/>
        <end position="134"/>
    </location>
</feature>
<accession>G5JUE9</accession>
<protein>
    <recommendedName>
        <fullName evidence="4">DUF4386 domain-containing protein</fullName>
    </recommendedName>
</protein>
<evidence type="ECO:0000313" key="3">
    <source>
        <dbReference type="Proteomes" id="UP000003573"/>
    </source>
</evidence>
<dbReference type="Proteomes" id="UP000003573">
    <property type="component" value="Unassembled WGS sequence"/>
</dbReference>
<keyword evidence="3" id="KW-1185">Reference proteome</keyword>
<feature type="transmembrane region" description="Helical" evidence="1">
    <location>
        <begin position="25"/>
        <end position="53"/>
    </location>
</feature>
<keyword evidence="1" id="KW-0812">Transmembrane</keyword>